<accession>A0AAW0TIW2</accession>
<feature type="coiled-coil region" evidence="1">
    <location>
        <begin position="158"/>
        <end position="201"/>
    </location>
</feature>
<name>A0AAW0TIW2_SCYPA</name>
<organism evidence="2 3">
    <name type="scientific">Scylla paramamosain</name>
    <name type="common">Mud crab</name>
    <dbReference type="NCBI Taxonomy" id="85552"/>
    <lineage>
        <taxon>Eukaryota</taxon>
        <taxon>Metazoa</taxon>
        <taxon>Ecdysozoa</taxon>
        <taxon>Arthropoda</taxon>
        <taxon>Crustacea</taxon>
        <taxon>Multicrustacea</taxon>
        <taxon>Malacostraca</taxon>
        <taxon>Eumalacostraca</taxon>
        <taxon>Eucarida</taxon>
        <taxon>Decapoda</taxon>
        <taxon>Pleocyemata</taxon>
        <taxon>Brachyura</taxon>
        <taxon>Eubrachyura</taxon>
        <taxon>Portunoidea</taxon>
        <taxon>Portunidae</taxon>
        <taxon>Portuninae</taxon>
        <taxon>Scylla</taxon>
    </lineage>
</organism>
<protein>
    <recommendedName>
        <fullName evidence="4">C2H2-type domain-containing protein</fullName>
    </recommendedName>
</protein>
<evidence type="ECO:0000256" key="1">
    <source>
        <dbReference type="SAM" id="Coils"/>
    </source>
</evidence>
<sequence length="224" mass="24737">MITASSSRPCTTDLPLTIISDTVTATPNRVQVTARRKTQQSKECSKVDSVSASVYSTDATLQFSFAGLASPAGNTAMPGSLYSLIPVGSEIAVCRPAVLPPHVTTTIHRGQVHFGHFGSCHLHFGHCRSRHLHFGHCRSCYLRFGHTGSRHLHFGHSSLEEEEEEEEEKEQVVVVEEEMVVMEVMEAEDVVEREKKEEEENGECAAWCGSPGDLIGEAECRWRV</sequence>
<evidence type="ECO:0000313" key="2">
    <source>
        <dbReference type="EMBL" id="KAK8386587.1"/>
    </source>
</evidence>
<evidence type="ECO:0008006" key="4">
    <source>
        <dbReference type="Google" id="ProtNLM"/>
    </source>
</evidence>
<comment type="caution">
    <text evidence="2">The sequence shown here is derived from an EMBL/GenBank/DDBJ whole genome shotgun (WGS) entry which is preliminary data.</text>
</comment>
<dbReference type="AlphaFoldDB" id="A0AAW0TIW2"/>
<keyword evidence="1" id="KW-0175">Coiled coil</keyword>
<dbReference type="Proteomes" id="UP001487740">
    <property type="component" value="Unassembled WGS sequence"/>
</dbReference>
<evidence type="ECO:0000313" key="3">
    <source>
        <dbReference type="Proteomes" id="UP001487740"/>
    </source>
</evidence>
<keyword evidence="3" id="KW-1185">Reference proteome</keyword>
<proteinExistence type="predicted"/>
<dbReference type="EMBL" id="JARAKH010000031">
    <property type="protein sequence ID" value="KAK8386587.1"/>
    <property type="molecule type" value="Genomic_DNA"/>
</dbReference>
<reference evidence="2 3" key="1">
    <citation type="submission" date="2023-03" db="EMBL/GenBank/DDBJ databases">
        <title>High-quality genome of Scylla paramamosain provides insights in environmental adaptation.</title>
        <authorList>
            <person name="Zhang L."/>
        </authorList>
    </citation>
    <scope>NUCLEOTIDE SEQUENCE [LARGE SCALE GENOMIC DNA]</scope>
    <source>
        <strain evidence="2">LZ_2023a</strain>
        <tissue evidence="2">Muscle</tissue>
    </source>
</reference>
<gene>
    <name evidence="2" type="ORF">O3P69_010903</name>
</gene>